<comment type="caution">
    <text evidence="3">The sequence shown here is derived from an EMBL/GenBank/DDBJ whole genome shotgun (WGS) entry which is preliminary data.</text>
</comment>
<dbReference type="InterPro" id="IPR050807">
    <property type="entry name" value="TransReg_Diox_bact_type"/>
</dbReference>
<sequence length="77" mass="8726">MEIEEVFGKVLREIRLEKKFSQEELAHICGLDRTYISLMERGKRKPTINTIFALASGLNVLPSSLVLATESIFDLES</sequence>
<dbReference type="SUPFAM" id="SSF47413">
    <property type="entry name" value="lambda repressor-like DNA-binding domains"/>
    <property type="match status" value="1"/>
</dbReference>
<evidence type="ECO:0000256" key="1">
    <source>
        <dbReference type="ARBA" id="ARBA00023125"/>
    </source>
</evidence>
<feature type="domain" description="HTH cro/C1-type" evidence="2">
    <location>
        <begin position="11"/>
        <end position="65"/>
    </location>
</feature>
<dbReference type="PANTHER" id="PTHR46797">
    <property type="entry name" value="HTH-TYPE TRANSCRIPTIONAL REGULATOR"/>
    <property type="match status" value="1"/>
</dbReference>
<reference evidence="3" key="1">
    <citation type="submission" date="2020-10" db="EMBL/GenBank/DDBJ databases">
        <title>Genomic Encyclopedia of Type Strains, Phase IV (KMG-IV): sequencing the most valuable type-strain genomes for metagenomic binning, comparative biology and taxonomic classification.</title>
        <authorList>
            <person name="Goeker M."/>
        </authorList>
    </citation>
    <scope>NUCLEOTIDE SEQUENCE</scope>
    <source>
        <strain evidence="3">DSM 13886</strain>
    </source>
</reference>
<dbReference type="GO" id="GO:0005829">
    <property type="term" value="C:cytosol"/>
    <property type="evidence" value="ECO:0007669"/>
    <property type="project" value="TreeGrafter"/>
</dbReference>
<organism evidence="3 4">
    <name type="scientific">Sporosarcina limicola</name>
    <dbReference type="NCBI Taxonomy" id="34101"/>
    <lineage>
        <taxon>Bacteria</taxon>
        <taxon>Bacillati</taxon>
        <taxon>Bacillota</taxon>
        <taxon>Bacilli</taxon>
        <taxon>Bacillales</taxon>
        <taxon>Caryophanaceae</taxon>
        <taxon>Sporosarcina</taxon>
    </lineage>
</organism>
<protein>
    <submittedName>
        <fullName evidence="3">Transcriptional regulator with XRE-family HTH domain</fullName>
    </submittedName>
</protein>
<dbReference type="GO" id="GO:0003677">
    <property type="term" value="F:DNA binding"/>
    <property type="evidence" value="ECO:0007669"/>
    <property type="project" value="UniProtKB-KW"/>
</dbReference>
<dbReference type="InterPro" id="IPR001387">
    <property type="entry name" value="Cro/C1-type_HTH"/>
</dbReference>
<dbReference type="AlphaFoldDB" id="A0A927REF8"/>
<dbReference type="GO" id="GO:0003700">
    <property type="term" value="F:DNA-binding transcription factor activity"/>
    <property type="evidence" value="ECO:0007669"/>
    <property type="project" value="TreeGrafter"/>
</dbReference>
<evidence type="ECO:0000313" key="3">
    <source>
        <dbReference type="EMBL" id="MBE1556290.1"/>
    </source>
</evidence>
<dbReference type="SMART" id="SM00530">
    <property type="entry name" value="HTH_XRE"/>
    <property type="match status" value="1"/>
</dbReference>
<name>A0A927REF8_9BACL</name>
<evidence type="ECO:0000259" key="2">
    <source>
        <dbReference type="PROSITE" id="PS50943"/>
    </source>
</evidence>
<keyword evidence="1" id="KW-0238">DNA-binding</keyword>
<keyword evidence="4" id="KW-1185">Reference proteome</keyword>
<dbReference type="RefSeq" id="WP_192599952.1">
    <property type="nucleotide sequence ID" value="NZ_JADBEL010000024.1"/>
</dbReference>
<accession>A0A927REF8</accession>
<dbReference type="Gene3D" id="1.10.260.40">
    <property type="entry name" value="lambda repressor-like DNA-binding domains"/>
    <property type="match status" value="1"/>
</dbReference>
<gene>
    <name evidence="3" type="ORF">H4683_003413</name>
</gene>
<dbReference type="Proteomes" id="UP000658225">
    <property type="component" value="Unassembled WGS sequence"/>
</dbReference>
<evidence type="ECO:0000313" key="4">
    <source>
        <dbReference type="Proteomes" id="UP000658225"/>
    </source>
</evidence>
<dbReference type="CDD" id="cd00093">
    <property type="entry name" value="HTH_XRE"/>
    <property type="match status" value="1"/>
</dbReference>
<dbReference type="PROSITE" id="PS50943">
    <property type="entry name" value="HTH_CROC1"/>
    <property type="match status" value="1"/>
</dbReference>
<proteinExistence type="predicted"/>
<dbReference type="Pfam" id="PF01381">
    <property type="entry name" value="HTH_3"/>
    <property type="match status" value="1"/>
</dbReference>
<dbReference type="EMBL" id="JADBEL010000024">
    <property type="protein sequence ID" value="MBE1556290.1"/>
    <property type="molecule type" value="Genomic_DNA"/>
</dbReference>
<dbReference type="InterPro" id="IPR010982">
    <property type="entry name" value="Lambda_DNA-bd_dom_sf"/>
</dbReference>
<dbReference type="PANTHER" id="PTHR46797:SF1">
    <property type="entry name" value="METHYLPHOSPHONATE SYNTHASE"/>
    <property type="match status" value="1"/>
</dbReference>